<reference evidence="5" key="1">
    <citation type="submission" date="2006-10" db="EMBL/GenBank/DDBJ databases">
        <authorList>
            <person name="Amadeo P."/>
            <person name="Zhao Q."/>
            <person name="Wortman J."/>
            <person name="Fraser-Liggett C."/>
            <person name="Carlton J."/>
        </authorList>
    </citation>
    <scope>NUCLEOTIDE SEQUENCE</scope>
    <source>
        <strain evidence="5">G3</strain>
    </source>
</reference>
<dbReference type="STRING" id="5722.A2EPE3"/>
<gene>
    <name evidence="5" type="ORF">TVAG_286290</name>
</gene>
<dbReference type="GO" id="GO:0000981">
    <property type="term" value="F:DNA-binding transcription factor activity, RNA polymerase II-specific"/>
    <property type="evidence" value="ECO:0000318"/>
    <property type="project" value="GO_Central"/>
</dbReference>
<keyword evidence="6" id="KW-1185">Reference proteome</keyword>
<feature type="domain" description="Myb-like" evidence="2">
    <location>
        <begin position="88"/>
        <end position="138"/>
    </location>
</feature>
<evidence type="ECO:0000256" key="1">
    <source>
        <dbReference type="SAM" id="MobiDB-lite"/>
    </source>
</evidence>
<keyword evidence="5" id="KW-0238">DNA-binding</keyword>
<dbReference type="Gene3D" id="1.10.10.60">
    <property type="entry name" value="Homeodomain-like"/>
    <property type="match status" value="2"/>
</dbReference>
<feature type="domain" description="Myb-like" evidence="2">
    <location>
        <begin position="41"/>
        <end position="87"/>
    </location>
</feature>
<dbReference type="GO" id="GO:0006355">
    <property type="term" value="P:regulation of DNA-templated transcription"/>
    <property type="evidence" value="ECO:0000318"/>
    <property type="project" value="GO_Central"/>
</dbReference>
<dbReference type="Proteomes" id="UP000001542">
    <property type="component" value="Unassembled WGS sequence"/>
</dbReference>
<feature type="region of interest" description="Disordered" evidence="1">
    <location>
        <begin position="156"/>
        <end position="223"/>
    </location>
</feature>
<sequence length="252" mass="29405">MNFPQQYYTFYNYYPYPQQMMQFPPTNYMWPAVDRGNSSLRHKFTKAEDDLLKQLVAKFGESNWMAVASHMKTRTPRQCRERYKNYLSDKIKNGPWTHEEEVLLQEKVKELGQKWAKIALFFESRSDVNVKNHWTALVNRQIRENLSMKNNPAQPIVKAEETKEEDVNSEPIYVPDTVNQDTPPQEDKLYIQPTQDQTPPSAEDAIIEPPKDNNNNSNSSTSIWDQPLVLDPANEWAAVTSSFNGKSLFDFF</sequence>
<evidence type="ECO:0000313" key="5">
    <source>
        <dbReference type="EMBL" id="EAY05451.1"/>
    </source>
</evidence>
<name>A2EPE3_TRIV3</name>
<evidence type="ECO:0000259" key="4">
    <source>
        <dbReference type="PROSITE" id="PS51294"/>
    </source>
</evidence>
<dbReference type="PROSITE" id="PS51294">
    <property type="entry name" value="HTH_MYB"/>
    <property type="match status" value="2"/>
</dbReference>
<dbReference type="KEGG" id="tva:4763322"/>
<dbReference type="GO" id="GO:0000978">
    <property type="term" value="F:RNA polymerase II cis-regulatory region sequence-specific DNA binding"/>
    <property type="evidence" value="ECO:0000318"/>
    <property type="project" value="GO_Central"/>
</dbReference>
<proteinExistence type="predicted"/>
<dbReference type="OrthoDB" id="39591at2759"/>
<dbReference type="VEuPathDB" id="TrichDB:TVAG_286290"/>
<evidence type="ECO:0000313" key="6">
    <source>
        <dbReference type="Proteomes" id="UP000001542"/>
    </source>
</evidence>
<dbReference type="PROSITE" id="PS51293">
    <property type="entry name" value="SANT"/>
    <property type="match status" value="1"/>
</dbReference>
<dbReference type="SMR" id="A2EPE3"/>
<dbReference type="SUPFAM" id="SSF46689">
    <property type="entry name" value="Homeodomain-like"/>
    <property type="match status" value="1"/>
</dbReference>
<dbReference type="Pfam" id="PF13921">
    <property type="entry name" value="Myb_DNA-bind_6"/>
    <property type="match status" value="1"/>
</dbReference>
<dbReference type="GO" id="GO:0005634">
    <property type="term" value="C:nucleus"/>
    <property type="evidence" value="ECO:0000318"/>
    <property type="project" value="GO_Central"/>
</dbReference>
<evidence type="ECO:0000259" key="3">
    <source>
        <dbReference type="PROSITE" id="PS51293"/>
    </source>
</evidence>
<dbReference type="CDD" id="cd00167">
    <property type="entry name" value="SANT"/>
    <property type="match status" value="2"/>
</dbReference>
<accession>A2EPE3</accession>
<dbReference type="InterPro" id="IPR017930">
    <property type="entry name" value="Myb_dom"/>
</dbReference>
<feature type="domain" description="SANT" evidence="3">
    <location>
        <begin position="39"/>
        <end position="90"/>
    </location>
</feature>
<dbReference type="SMART" id="SM00717">
    <property type="entry name" value="SANT"/>
    <property type="match status" value="2"/>
</dbReference>
<protein>
    <submittedName>
        <fullName evidence="5">Myb-like DNA-binding domain containing protein</fullName>
    </submittedName>
</protein>
<evidence type="ECO:0000259" key="2">
    <source>
        <dbReference type="PROSITE" id="PS50090"/>
    </source>
</evidence>
<dbReference type="AlphaFoldDB" id="A2EPE3"/>
<dbReference type="EMBL" id="DS113448">
    <property type="protein sequence ID" value="EAY05451.1"/>
    <property type="molecule type" value="Genomic_DNA"/>
</dbReference>
<dbReference type="PROSITE" id="PS50090">
    <property type="entry name" value="MYB_LIKE"/>
    <property type="match status" value="2"/>
</dbReference>
<feature type="domain" description="HTH myb-type" evidence="4">
    <location>
        <begin position="92"/>
        <end position="142"/>
    </location>
</feature>
<organism evidence="5 6">
    <name type="scientific">Trichomonas vaginalis (strain ATCC PRA-98 / G3)</name>
    <dbReference type="NCBI Taxonomy" id="412133"/>
    <lineage>
        <taxon>Eukaryota</taxon>
        <taxon>Metamonada</taxon>
        <taxon>Parabasalia</taxon>
        <taxon>Trichomonadida</taxon>
        <taxon>Trichomonadidae</taxon>
        <taxon>Trichomonas</taxon>
    </lineage>
</organism>
<dbReference type="InterPro" id="IPR050560">
    <property type="entry name" value="MYB_TF"/>
</dbReference>
<dbReference type="PANTHER" id="PTHR45614">
    <property type="entry name" value="MYB PROTEIN-RELATED"/>
    <property type="match status" value="1"/>
</dbReference>
<reference evidence="5" key="2">
    <citation type="journal article" date="2007" name="Science">
        <title>Draft genome sequence of the sexually transmitted pathogen Trichomonas vaginalis.</title>
        <authorList>
            <person name="Carlton J.M."/>
            <person name="Hirt R.P."/>
            <person name="Silva J.C."/>
            <person name="Delcher A.L."/>
            <person name="Schatz M."/>
            <person name="Zhao Q."/>
            <person name="Wortman J.R."/>
            <person name="Bidwell S.L."/>
            <person name="Alsmark U.C.M."/>
            <person name="Besteiro S."/>
            <person name="Sicheritz-Ponten T."/>
            <person name="Noel C.J."/>
            <person name="Dacks J.B."/>
            <person name="Foster P.G."/>
            <person name="Simillion C."/>
            <person name="Van de Peer Y."/>
            <person name="Miranda-Saavedra D."/>
            <person name="Barton G.J."/>
            <person name="Westrop G.D."/>
            <person name="Mueller S."/>
            <person name="Dessi D."/>
            <person name="Fiori P.L."/>
            <person name="Ren Q."/>
            <person name="Paulsen I."/>
            <person name="Zhang H."/>
            <person name="Bastida-Corcuera F.D."/>
            <person name="Simoes-Barbosa A."/>
            <person name="Brown M.T."/>
            <person name="Hayes R.D."/>
            <person name="Mukherjee M."/>
            <person name="Okumura C.Y."/>
            <person name="Schneider R."/>
            <person name="Smith A.J."/>
            <person name="Vanacova S."/>
            <person name="Villalvazo M."/>
            <person name="Haas B.J."/>
            <person name="Pertea M."/>
            <person name="Feldblyum T.V."/>
            <person name="Utterback T.R."/>
            <person name="Shu C.L."/>
            <person name="Osoegawa K."/>
            <person name="de Jong P.J."/>
            <person name="Hrdy I."/>
            <person name="Horvathova L."/>
            <person name="Zubacova Z."/>
            <person name="Dolezal P."/>
            <person name="Malik S.B."/>
            <person name="Logsdon J.M. Jr."/>
            <person name="Henze K."/>
            <person name="Gupta A."/>
            <person name="Wang C.C."/>
            <person name="Dunne R.L."/>
            <person name="Upcroft J.A."/>
            <person name="Upcroft P."/>
            <person name="White O."/>
            <person name="Salzberg S.L."/>
            <person name="Tang P."/>
            <person name="Chiu C.-H."/>
            <person name="Lee Y.-S."/>
            <person name="Embley T.M."/>
            <person name="Coombs G.H."/>
            <person name="Mottram J.C."/>
            <person name="Tachezy J."/>
            <person name="Fraser-Liggett C.M."/>
            <person name="Johnson P.J."/>
        </authorList>
    </citation>
    <scope>NUCLEOTIDE SEQUENCE [LARGE SCALE GENOMIC DNA]</scope>
    <source>
        <strain evidence="5">G3</strain>
    </source>
</reference>
<dbReference type="eggNOG" id="KOG0048">
    <property type="taxonomic scope" value="Eukaryota"/>
</dbReference>
<dbReference type="RefSeq" id="XP_001317674.1">
    <property type="nucleotide sequence ID" value="XM_001317639.1"/>
</dbReference>
<dbReference type="InterPro" id="IPR009057">
    <property type="entry name" value="Homeodomain-like_sf"/>
</dbReference>
<dbReference type="InterPro" id="IPR017884">
    <property type="entry name" value="SANT_dom"/>
</dbReference>
<dbReference type="InterPro" id="IPR001005">
    <property type="entry name" value="SANT/Myb"/>
</dbReference>
<feature type="domain" description="HTH myb-type" evidence="4">
    <location>
        <begin position="41"/>
        <end position="91"/>
    </location>
</feature>
<dbReference type="PANTHER" id="PTHR45614:SF253">
    <property type="entry name" value="CHROMOSOME UNDETERMINED SCAFFOLD_38, WHOLE GENOME SHOTGUN SEQUENCE"/>
    <property type="match status" value="1"/>
</dbReference>
<dbReference type="VEuPathDB" id="TrichDB:TVAGG3_0616310"/>
<dbReference type="InParanoid" id="A2EPE3"/>